<dbReference type="RefSeq" id="WP_190301870.1">
    <property type="nucleotide sequence ID" value="NZ_JACOIJ010000009.1"/>
</dbReference>
<keyword evidence="2" id="KW-1185">Reference proteome</keyword>
<sequence>MERKVKYNLTFKKTCIDLYFKSSQSILSISTENSVSKSTLSRWIQDYVKYGLTGLYPKKNQNYSFDFKYRVLQVMEREKLSLSETRLKFKIPNDSIIVRWRNIFTKFGLEGLKSKPRGRPRKMSTNKRKAYKSQKPLTREEELLLEIERLRCENAFLKKFNALIQAEEEKL</sequence>
<evidence type="ECO:0000313" key="1">
    <source>
        <dbReference type="EMBL" id="MBD1429309.1"/>
    </source>
</evidence>
<protein>
    <submittedName>
        <fullName evidence="1">Transposase</fullName>
    </submittedName>
</protein>
<dbReference type="PANTHER" id="PTHR33795:SF1">
    <property type="entry name" value="INSERTION ELEMENT IS150 PROTEIN INSJ"/>
    <property type="match status" value="1"/>
</dbReference>
<dbReference type="InterPro" id="IPR009057">
    <property type="entry name" value="Homeodomain-like_sf"/>
</dbReference>
<dbReference type="InterPro" id="IPR052057">
    <property type="entry name" value="IS150/IS1296_orfA-like"/>
</dbReference>
<comment type="caution">
    <text evidence="1">The sequence shown here is derived from an EMBL/GenBank/DDBJ whole genome shotgun (WGS) entry which is preliminary data.</text>
</comment>
<dbReference type="Gene3D" id="1.10.10.10">
    <property type="entry name" value="Winged helix-like DNA-binding domain superfamily/Winged helix DNA-binding domain"/>
    <property type="match status" value="1"/>
</dbReference>
<dbReference type="PANTHER" id="PTHR33795">
    <property type="entry name" value="INSERTION ELEMENT IS150 PROTEIN INSJ"/>
    <property type="match status" value="1"/>
</dbReference>
<gene>
    <name evidence="1" type="ORF">H8B04_06970</name>
</gene>
<organism evidence="1 2">
    <name type="scientific">Sphingobacterium litopenaei</name>
    <dbReference type="NCBI Taxonomy" id="2763500"/>
    <lineage>
        <taxon>Bacteria</taxon>
        <taxon>Pseudomonadati</taxon>
        <taxon>Bacteroidota</taxon>
        <taxon>Sphingobacteriia</taxon>
        <taxon>Sphingobacteriales</taxon>
        <taxon>Sphingobacteriaceae</taxon>
        <taxon>Sphingobacterium</taxon>
    </lineage>
</organism>
<feature type="non-terminal residue" evidence="1">
    <location>
        <position position="171"/>
    </location>
</feature>
<dbReference type="Proteomes" id="UP000651271">
    <property type="component" value="Unassembled WGS sequence"/>
</dbReference>
<proteinExistence type="predicted"/>
<dbReference type="SUPFAM" id="SSF48295">
    <property type="entry name" value="TrpR-like"/>
    <property type="match status" value="1"/>
</dbReference>
<accession>A0ABR7YDB8</accession>
<evidence type="ECO:0000313" key="2">
    <source>
        <dbReference type="Proteomes" id="UP000651271"/>
    </source>
</evidence>
<dbReference type="SUPFAM" id="SSF46689">
    <property type="entry name" value="Homeodomain-like"/>
    <property type="match status" value="1"/>
</dbReference>
<name>A0ABR7YDB8_9SPHI</name>
<dbReference type="InterPro" id="IPR010921">
    <property type="entry name" value="Trp_repressor/repl_initiator"/>
</dbReference>
<reference evidence="1 2" key="1">
    <citation type="submission" date="2020-08" db="EMBL/GenBank/DDBJ databases">
        <title>Sphingobacterium sp. DN04309 isolated from aquaculture water.</title>
        <authorList>
            <person name="Zhang M."/>
        </authorList>
    </citation>
    <scope>NUCLEOTIDE SEQUENCE [LARGE SCALE GENOMIC DNA]</scope>
    <source>
        <strain evidence="1 2">DN04309</strain>
    </source>
</reference>
<dbReference type="EMBL" id="JACOIJ010000009">
    <property type="protein sequence ID" value="MBD1429309.1"/>
    <property type="molecule type" value="Genomic_DNA"/>
</dbReference>
<dbReference type="InterPro" id="IPR036388">
    <property type="entry name" value="WH-like_DNA-bd_sf"/>
</dbReference>